<evidence type="ECO:0000256" key="2">
    <source>
        <dbReference type="ARBA" id="ARBA00006485"/>
    </source>
</evidence>
<dbReference type="Gene3D" id="3.30.200.20">
    <property type="entry name" value="Phosphorylase Kinase, domain 1"/>
    <property type="match status" value="1"/>
</dbReference>
<dbReference type="AlphaFoldDB" id="A0A167FN04"/>
<feature type="binding site" evidence="9">
    <location>
        <position position="41"/>
    </location>
    <ligand>
        <name>ATP</name>
        <dbReference type="ChEBI" id="CHEBI:30616"/>
    </ligand>
</feature>
<evidence type="ECO:0000313" key="14">
    <source>
        <dbReference type="Proteomes" id="UP000076738"/>
    </source>
</evidence>
<evidence type="ECO:0000256" key="3">
    <source>
        <dbReference type="ARBA" id="ARBA00022527"/>
    </source>
</evidence>
<dbReference type="PANTHER" id="PTHR24056">
    <property type="entry name" value="CELL DIVISION PROTEIN KINASE"/>
    <property type="match status" value="1"/>
</dbReference>
<keyword evidence="14" id="KW-1185">Reference proteome</keyword>
<accession>A0A167FN04</accession>
<sequence length="443" mass="49774">RTLVGCSRLGAYELLNKLGEGTFGEVHKAQSHATRQLVALKRILMHEEREGIPTTALREVKLLKKLRHPNVVSVVDMVVTKGALRCSRYLIQVLIRQILPHLQNNILHRDMKAVNLLISNAGVLQIADFGLACPGHSKLGFPRRHRPPQDPLHARPPPRRGQLWIAIDMWGVGCVIGEMWFRRPMFCGSSDVNQLEKIWSLCGTPTEETMPGWGALPGCEGVKNWLRQERIVWQQFDQDAADPLDKMLLLDPVRRITAAQALDHEWFWSDPLLADPKTSTQYEASHEYDKRKGSSRKINDARPGRLNKPSPLGGPNLLGTISLVRFCICISISTNRRRTTSVRRATGTPRAGIPPISDLTVLLRRRQVFEGCRPALIRVRGAIRTATNSDAVRLPSMDDRTTGLACLRVMSLCRTARAIPLTIHRIHPLSLAFLPFPPFLQIL</sequence>
<keyword evidence="5 9" id="KW-0547">Nucleotide-binding</keyword>
<comment type="similarity">
    <text evidence="2">Belongs to the protein kinase superfamily. CMGC Ser/Thr protein kinase family. CDC2/CDKX subfamily.</text>
</comment>
<name>A0A167FN04_CALVF</name>
<evidence type="ECO:0000256" key="9">
    <source>
        <dbReference type="PROSITE-ProRule" id="PRU10141"/>
    </source>
</evidence>
<dbReference type="SUPFAM" id="SSF56112">
    <property type="entry name" value="Protein kinase-like (PK-like)"/>
    <property type="match status" value="1"/>
</dbReference>
<feature type="region of interest" description="Disordered" evidence="11">
    <location>
        <begin position="283"/>
        <end position="311"/>
    </location>
</feature>
<feature type="compositionally biased region" description="Basic and acidic residues" evidence="11">
    <location>
        <begin position="284"/>
        <end position="303"/>
    </location>
</feature>
<keyword evidence="6 13" id="KW-0418">Kinase</keyword>
<feature type="non-terminal residue" evidence="13">
    <location>
        <position position="1"/>
    </location>
</feature>
<evidence type="ECO:0000256" key="8">
    <source>
        <dbReference type="ARBA" id="ARBA00023242"/>
    </source>
</evidence>
<dbReference type="InterPro" id="IPR000719">
    <property type="entry name" value="Prot_kinase_dom"/>
</dbReference>
<keyword evidence="7 9" id="KW-0067">ATP-binding</keyword>
<dbReference type="OrthoDB" id="28397at2759"/>
<evidence type="ECO:0000259" key="12">
    <source>
        <dbReference type="PROSITE" id="PS50011"/>
    </source>
</evidence>
<dbReference type="Gene3D" id="1.10.510.10">
    <property type="entry name" value="Transferase(Phosphotransferase) domain 1"/>
    <property type="match status" value="1"/>
</dbReference>
<comment type="subcellular location">
    <subcellularLocation>
        <location evidence="1">Nucleus</location>
    </subcellularLocation>
</comment>
<dbReference type="SMART" id="SM00220">
    <property type="entry name" value="S_TKc"/>
    <property type="match status" value="1"/>
</dbReference>
<proteinExistence type="inferred from homology"/>
<dbReference type="PROSITE" id="PS50011">
    <property type="entry name" value="PROTEIN_KINASE_DOM"/>
    <property type="match status" value="1"/>
</dbReference>
<evidence type="ECO:0000256" key="4">
    <source>
        <dbReference type="ARBA" id="ARBA00022679"/>
    </source>
</evidence>
<keyword evidence="8" id="KW-0539">Nucleus</keyword>
<dbReference type="GO" id="GO:0004693">
    <property type="term" value="F:cyclin-dependent protein serine/threonine kinase activity"/>
    <property type="evidence" value="ECO:0007669"/>
    <property type="project" value="TreeGrafter"/>
</dbReference>
<dbReference type="Pfam" id="PF00069">
    <property type="entry name" value="Pkinase"/>
    <property type="match status" value="2"/>
</dbReference>
<protein>
    <submittedName>
        <fullName evidence="13">Kinase-like protein</fullName>
    </submittedName>
</protein>
<dbReference type="InterPro" id="IPR050108">
    <property type="entry name" value="CDK"/>
</dbReference>
<dbReference type="InterPro" id="IPR017441">
    <property type="entry name" value="Protein_kinase_ATP_BS"/>
</dbReference>
<reference evidence="13 14" key="1">
    <citation type="journal article" date="2016" name="Mol. Biol. Evol.">
        <title>Comparative Genomics of Early-Diverging Mushroom-Forming Fungi Provides Insights into the Origins of Lignocellulose Decay Capabilities.</title>
        <authorList>
            <person name="Nagy L.G."/>
            <person name="Riley R."/>
            <person name="Tritt A."/>
            <person name="Adam C."/>
            <person name="Daum C."/>
            <person name="Floudas D."/>
            <person name="Sun H."/>
            <person name="Yadav J.S."/>
            <person name="Pangilinan J."/>
            <person name="Larsson K.H."/>
            <person name="Matsuura K."/>
            <person name="Barry K."/>
            <person name="Labutti K."/>
            <person name="Kuo R."/>
            <person name="Ohm R.A."/>
            <person name="Bhattacharya S.S."/>
            <person name="Shirouzu T."/>
            <person name="Yoshinaga Y."/>
            <person name="Martin F.M."/>
            <person name="Grigoriev I.V."/>
            <person name="Hibbett D.S."/>
        </authorList>
    </citation>
    <scope>NUCLEOTIDE SEQUENCE [LARGE SCALE GENOMIC DNA]</scope>
    <source>
        <strain evidence="13 14">TUFC12733</strain>
    </source>
</reference>
<dbReference type="InterPro" id="IPR008271">
    <property type="entry name" value="Ser/Thr_kinase_AS"/>
</dbReference>
<dbReference type="EMBL" id="KV417372">
    <property type="protein sequence ID" value="KZO89670.1"/>
    <property type="molecule type" value="Genomic_DNA"/>
</dbReference>
<dbReference type="GO" id="GO:0005524">
    <property type="term" value="F:ATP binding"/>
    <property type="evidence" value="ECO:0007669"/>
    <property type="project" value="UniProtKB-UniRule"/>
</dbReference>
<organism evidence="13 14">
    <name type="scientific">Calocera viscosa (strain TUFC12733)</name>
    <dbReference type="NCBI Taxonomy" id="1330018"/>
    <lineage>
        <taxon>Eukaryota</taxon>
        <taxon>Fungi</taxon>
        <taxon>Dikarya</taxon>
        <taxon>Basidiomycota</taxon>
        <taxon>Agaricomycotina</taxon>
        <taxon>Dacrymycetes</taxon>
        <taxon>Dacrymycetales</taxon>
        <taxon>Dacrymycetaceae</taxon>
        <taxon>Calocera</taxon>
    </lineage>
</organism>
<dbReference type="InterPro" id="IPR011009">
    <property type="entry name" value="Kinase-like_dom_sf"/>
</dbReference>
<evidence type="ECO:0000256" key="5">
    <source>
        <dbReference type="ARBA" id="ARBA00022741"/>
    </source>
</evidence>
<evidence type="ECO:0000256" key="11">
    <source>
        <dbReference type="SAM" id="MobiDB-lite"/>
    </source>
</evidence>
<gene>
    <name evidence="13" type="ORF">CALVIDRAFT_491514</name>
</gene>
<dbReference type="Proteomes" id="UP000076738">
    <property type="component" value="Unassembled WGS sequence"/>
</dbReference>
<dbReference type="PROSITE" id="PS00107">
    <property type="entry name" value="PROTEIN_KINASE_ATP"/>
    <property type="match status" value="1"/>
</dbReference>
<dbReference type="PANTHER" id="PTHR24056:SF233">
    <property type="entry name" value="CYCLIN-DEPENDENT KINASE 9"/>
    <property type="match status" value="1"/>
</dbReference>
<evidence type="ECO:0000256" key="10">
    <source>
        <dbReference type="RuleBase" id="RU000304"/>
    </source>
</evidence>
<dbReference type="PROSITE" id="PS00108">
    <property type="entry name" value="PROTEIN_KINASE_ST"/>
    <property type="match status" value="1"/>
</dbReference>
<evidence type="ECO:0000256" key="7">
    <source>
        <dbReference type="ARBA" id="ARBA00022840"/>
    </source>
</evidence>
<keyword evidence="3 10" id="KW-0723">Serine/threonine-protein kinase</keyword>
<dbReference type="STRING" id="1330018.A0A167FN04"/>
<dbReference type="GO" id="GO:0005634">
    <property type="term" value="C:nucleus"/>
    <property type="evidence" value="ECO:0007669"/>
    <property type="project" value="UniProtKB-SubCell"/>
</dbReference>
<evidence type="ECO:0000313" key="13">
    <source>
        <dbReference type="EMBL" id="KZO89670.1"/>
    </source>
</evidence>
<keyword evidence="4" id="KW-0808">Transferase</keyword>
<evidence type="ECO:0000256" key="1">
    <source>
        <dbReference type="ARBA" id="ARBA00004123"/>
    </source>
</evidence>
<feature type="domain" description="Protein kinase" evidence="12">
    <location>
        <begin position="12"/>
        <end position="267"/>
    </location>
</feature>
<evidence type="ECO:0000256" key="6">
    <source>
        <dbReference type="ARBA" id="ARBA00022777"/>
    </source>
</evidence>